<organism evidence="1 2">
    <name type="scientific">Tigheibacillus halophilus</name>
    <dbReference type="NCBI Taxonomy" id="361280"/>
    <lineage>
        <taxon>Bacteria</taxon>
        <taxon>Bacillati</taxon>
        <taxon>Bacillota</taxon>
        <taxon>Bacilli</taxon>
        <taxon>Bacillales</taxon>
        <taxon>Bacillaceae</taxon>
        <taxon>Tigheibacillus</taxon>
    </lineage>
</organism>
<reference evidence="1 2" key="1">
    <citation type="submission" date="2023-10" db="EMBL/GenBank/DDBJ databases">
        <title>Virgibacillus halophilus 5B73C genome.</title>
        <authorList>
            <person name="Miliotis G."/>
            <person name="Sengupta P."/>
            <person name="Hameed A."/>
            <person name="Chuvochina M."/>
            <person name="Mcdonagh F."/>
            <person name="Simpson A.C."/>
            <person name="Singh N.K."/>
            <person name="Rekha P.D."/>
            <person name="Raman K."/>
            <person name="Hugenholtz P."/>
            <person name="Venkateswaran K."/>
        </authorList>
    </citation>
    <scope>NUCLEOTIDE SEQUENCE [LARGE SCALE GENOMIC DNA]</scope>
    <source>
        <strain evidence="1 2">5B73C</strain>
    </source>
</reference>
<sequence>MLWRHASSTRLPAVLGQLIEKEGKLLLVMLTSPEGFKEEIDKEKFEKMRRNVETALVNVRSVYDNATGELKQQRKALETYWPAVVAAQRIGYLVIAGSKHPAIEDHLEADQLRQLETALKEFAEAAKSARPPSQIEFPSIHIYPSLNQEMQALQEGLQAGGSANLKIGARWAHNMH</sequence>
<evidence type="ECO:0000313" key="1">
    <source>
        <dbReference type="EMBL" id="MDY0395838.1"/>
    </source>
</evidence>
<protein>
    <submittedName>
        <fullName evidence="1">Uncharacterized protein</fullName>
    </submittedName>
</protein>
<gene>
    <name evidence="1" type="ORF">RWE15_17370</name>
</gene>
<proteinExistence type="predicted"/>
<comment type="caution">
    <text evidence="1">The sequence shown here is derived from an EMBL/GenBank/DDBJ whole genome shotgun (WGS) entry which is preliminary data.</text>
</comment>
<dbReference type="EMBL" id="JAWDIP010000004">
    <property type="protein sequence ID" value="MDY0395838.1"/>
    <property type="molecule type" value="Genomic_DNA"/>
</dbReference>
<accession>A0ABU5C952</accession>
<evidence type="ECO:0000313" key="2">
    <source>
        <dbReference type="Proteomes" id="UP001281447"/>
    </source>
</evidence>
<keyword evidence="2" id="KW-1185">Reference proteome</keyword>
<name>A0ABU5C952_9BACI</name>
<dbReference type="Proteomes" id="UP001281447">
    <property type="component" value="Unassembled WGS sequence"/>
</dbReference>